<dbReference type="RefSeq" id="WP_066157413.1">
    <property type="nucleotide sequence ID" value="NZ_CP020814.1"/>
</dbReference>
<dbReference type="AlphaFoldDB" id="A0A1X9MG39"/>
<dbReference type="Proteomes" id="UP000193006">
    <property type="component" value="Chromosome"/>
</dbReference>
<protein>
    <submittedName>
        <fullName evidence="2">Uncharacterized protein</fullName>
    </submittedName>
</protein>
<dbReference type="EMBL" id="CP020814">
    <property type="protein sequence ID" value="ARK32419.1"/>
    <property type="molecule type" value="Genomic_DNA"/>
</dbReference>
<feature type="transmembrane region" description="Helical" evidence="1">
    <location>
        <begin position="99"/>
        <end position="117"/>
    </location>
</feature>
<feature type="transmembrane region" description="Helical" evidence="1">
    <location>
        <begin position="129"/>
        <end position="148"/>
    </location>
</feature>
<evidence type="ECO:0000313" key="3">
    <source>
        <dbReference type="Proteomes" id="UP000193006"/>
    </source>
</evidence>
<feature type="transmembrane region" description="Helical" evidence="1">
    <location>
        <begin position="36"/>
        <end position="57"/>
    </location>
</feature>
<organism evidence="2 3">
    <name type="scientific">Halalkalibacter krulwichiae</name>
    <dbReference type="NCBI Taxonomy" id="199441"/>
    <lineage>
        <taxon>Bacteria</taxon>
        <taxon>Bacillati</taxon>
        <taxon>Bacillota</taxon>
        <taxon>Bacilli</taxon>
        <taxon>Bacillales</taxon>
        <taxon>Bacillaceae</taxon>
        <taxon>Halalkalibacter</taxon>
    </lineage>
</organism>
<accession>A0A1X9MG39</accession>
<sequence length="199" mass="23971">MGKEQTLMYKEISTIREELSDLQVQYWSLYSDLSTWQFWLMFLLFFMIPLVSIYFFIDRKHIFQIGFFGFNIHMWLQYIDTWALKEGLWGYPYELLPFIPGNHSLETALIPVLFMYVYQFHMRNTKKFYLYSIGLCVFLGGIFKPILSLHHLFEFHKQTAFYHIILVYLVVFVFSVVITKLFLFLQTRPSPIHPVEEKG</sequence>
<reference evidence="2 3" key="1">
    <citation type="submission" date="2017-04" db="EMBL/GenBank/DDBJ databases">
        <title>Bacillus krulwichiae AM31D Genome sequencing and assembly.</title>
        <authorList>
            <person name="Krulwich T.A."/>
            <person name="Anastor L."/>
            <person name="Ehrlich R."/>
            <person name="Ehrlich G.D."/>
            <person name="Janto B."/>
        </authorList>
    </citation>
    <scope>NUCLEOTIDE SEQUENCE [LARGE SCALE GENOMIC DNA]</scope>
    <source>
        <strain evidence="2 3">AM31D</strain>
    </source>
</reference>
<keyword evidence="1" id="KW-0472">Membrane</keyword>
<dbReference type="KEGG" id="bkw:BkAM31D_22565"/>
<evidence type="ECO:0000313" key="2">
    <source>
        <dbReference type="EMBL" id="ARK32419.1"/>
    </source>
</evidence>
<keyword evidence="1" id="KW-1133">Transmembrane helix</keyword>
<proteinExistence type="predicted"/>
<keyword evidence="1" id="KW-0812">Transmembrane</keyword>
<keyword evidence="3" id="KW-1185">Reference proteome</keyword>
<dbReference type="STRING" id="199441.BkAM31D_22565"/>
<gene>
    <name evidence="2" type="ORF">BkAM31D_22565</name>
</gene>
<name>A0A1X9MG39_9BACI</name>
<evidence type="ECO:0000256" key="1">
    <source>
        <dbReference type="SAM" id="Phobius"/>
    </source>
</evidence>
<feature type="transmembrane region" description="Helical" evidence="1">
    <location>
        <begin position="160"/>
        <end position="183"/>
    </location>
</feature>
<feature type="transmembrane region" description="Helical" evidence="1">
    <location>
        <begin position="62"/>
        <end position="79"/>
    </location>
</feature>